<protein>
    <recommendedName>
        <fullName evidence="4">DUF1453 domain-containing protein</fullName>
    </recommendedName>
</protein>
<organism evidence="2 3">
    <name type="scientific">Thermogymnomonas acidicola</name>
    <dbReference type="NCBI Taxonomy" id="399579"/>
    <lineage>
        <taxon>Archaea</taxon>
        <taxon>Methanobacteriati</taxon>
        <taxon>Thermoplasmatota</taxon>
        <taxon>Thermoplasmata</taxon>
        <taxon>Thermoplasmatales</taxon>
        <taxon>Thermogymnomonas</taxon>
    </lineage>
</organism>
<dbReference type="Proteomes" id="UP000632195">
    <property type="component" value="Unassembled WGS sequence"/>
</dbReference>
<accession>A0AA37BPK3</accession>
<gene>
    <name evidence="2" type="ORF">GCM10007108_01540</name>
</gene>
<keyword evidence="1" id="KW-1133">Transmembrane helix</keyword>
<feature type="transmembrane region" description="Helical" evidence="1">
    <location>
        <begin position="44"/>
        <end position="63"/>
    </location>
</feature>
<keyword evidence="1" id="KW-0812">Transmembrane</keyword>
<dbReference type="AlphaFoldDB" id="A0AA37BPK3"/>
<evidence type="ECO:0008006" key="4">
    <source>
        <dbReference type="Google" id="ProtNLM"/>
    </source>
</evidence>
<reference evidence="2" key="1">
    <citation type="journal article" date="2014" name="Int. J. Syst. Evol. Microbiol.">
        <title>Complete genome sequence of Corynebacterium casei LMG S-19264T (=DSM 44701T), isolated from a smear-ripened cheese.</title>
        <authorList>
            <consortium name="US DOE Joint Genome Institute (JGI-PGF)"/>
            <person name="Walter F."/>
            <person name="Albersmeier A."/>
            <person name="Kalinowski J."/>
            <person name="Ruckert C."/>
        </authorList>
    </citation>
    <scope>NUCLEOTIDE SEQUENCE</scope>
    <source>
        <strain evidence="2">JCM 13583</strain>
    </source>
</reference>
<evidence type="ECO:0000256" key="1">
    <source>
        <dbReference type="SAM" id="Phobius"/>
    </source>
</evidence>
<evidence type="ECO:0000313" key="2">
    <source>
        <dbReference type="EMBL" id="GGM67174.1"/>
    </source>
</evidence>
<comment type="caution">
    <text evidence="2">The sequence shown here is derived from an EMBL/GenBank/DDBJ whole genome shotgun (WGS) entry which is preliminary data.</text>
</comment>
<name>A0AA37BPK3_9ARCH</name>
<feature type="transmembrane region" description="Helical" evidence="1">
    <location>
        <begin position="15"/>
        <end position="32"/>
    </location>
</feature>
<dbReference type="RefSeq" id="WP_188679486.1">
    <property type="nucleotide sequence ID" value="NZ_BMNY01000001.1"/>
</dbReference>
<keyword evidence="3" id="KW-1185">Reference proteome</keyword>
<reference evidence="2" key="2">
    <citation type="submission" date="2022-09" db="EMBL/GenBank/DDBJ databases">
        <authorList>
            <person name="Sun Q."/>
            <person name="Ohkuma M."/>
        </authorList>
    </citation>
    <scope>NUCLEOTIDE SEQUENCE</scope>
    <source>
        <strain evidence="2">JCM 13583</strain>
    </source>
</reference>
<proteinExistence type="predicted"/>
<keyword evidence="1" id="KW-0472">Membrane</keyword>
<evidence type="ECO:0000313" key="3">
    <source>
        <dbReference type="Proteomes" id="UP000632195"/>
    </source>
</evidence>
<feature type="transmembrane region" description="Helical" evidence="1">
    <location>
        <begin position="69"/>
        <end position="91"/>
    </location>
</feature>
<feature type="transmembrane region" description="Helical" evidence="1">
    <location>
        <begin position="134"/>
        <end position="152"/>
    </location>
</feature>
<feature type="transmembrane region" description="Helical" evidence="1">
    <location>
        <begin position="103"/>
        <end position="122"/>
    </location>
</feature>
<dbReference type="EMBL" id="BMNY01000001">
    <property type="protein sequence ID" value="GGM67174.1"/>
    <property type="molecule type" value="Genomic_DNA"/>
</dbReference>
<sequence length="164" mass="17926">MSGIGAPAVQIPPSFLPIVLILVVWLVYRLYRGLHGSRFSVSRIVVRTVIYVLLFLTVVDAGILSVPFLIVALIAGLVAGLVYGRGVSFSLVEGRQYYRRSTVVMAIWLVGYIFRLMALLLYPTSRVALLASDLTLTAVTGLVIGEAMAIIARYRESKGLPEDI</sequence>